<dbReference type="PATRIC" id="fig|1095750.3.peg.1859"/>
<organism evidence="1 2">
    <name type="scientific">Lachnoanaerobaculum saburreum F0468</name>
    <dbReference type="NCBI Taxonomy" id="1095750"/>
    <lineage>
        <taxon>Bacteria</taxon>
        <taxon>Bacillati</taxon>
        <taxon>Bacillota</taxon>
        <taxon>Clostridia</taxon>
        <taxon>Lachnospirales</taxon>
        <taxon>Lachnospiraceae</taxon>
        <taxon>Lachnoanaerobaculum</taxon>
    </lineage>
</organism>
<protein>
    <submittedName>
        <fullName evidence="1">Uncharacterized protein</fullName>
    </submittedName>
</protein>
<accession>I0R6R1</accession>
<evidence type="ECO:0000313" key="2">
    <source>
        <dbReference type="Proteomes" id="UP000005039"/>
    </source>
</evidence>
<comment type="caution">
    <text evidence="1">The sequence shown here is derived from an EMBL/GenBank/DDBJ whole genome shotgun (WGS) entry which is preliminary data.</text>
</comment>
<dbReference type="Proteomes" id="UP000005039">
    <property type="component" value="Unassembled WGS sequence"/>
</dbReference>
<dbReference type="AlphaFoldDB" id="I0R6R1"/>
<sequence length="45" mass="4959">MESVLPALLFCTIILAINRPNIGLVLHPGGMRFIILLQTEKGELL</sequence>
<evidence type="ECO:0000313" key="1">
    <source>
        <dbReference type="EMBL" id="EIC95369.1"/>
    </source>
</evidence>
<proteinExistence type="predicted"/>
<name>I0R6R1_9FIRM</name>
<keyword evidence="2" id="KW-1185">Reference proteome</keyword>
<gene>
    <name evidence="1" type="ORF">HMPREF9970_2377</name>
</gene>
<dbReference type="eggNOG" id="ENOG5030H3X">
    <property type="taxonomic scope" value="Bacteria"/>
</dbReference>
<reference evidence="1 2" key="1">
    <citation type="submission" date="2012-03" db="EMBL/GenBank/DDBJ databases">
        <authorList>
            <person name="Durkin A.S."/>
            <person name="McCorrison J."/>
            <person name="Torralba M."/>
            <person name="Gillis M."/>
            <person name="Methe B."/>
            <person name="Sutton G."/>
            <person name="Nelson K.E."/>
        </authorList>
    </citation>
    <scope>NUCLEOTIDE SEQUENCE [LARGE SCALE GENOMIC DNA]</scope>
    <source>
        <strain evidence="1 2">F0468</strain>
    </source>
</reference>
<dbReference type="EMBL" id="AJGH01000085">
    <property type="protein sequence ID" value="EIC95369.1"/>
    <property type="molecule type" value="Genomic_DNA"/>
</dbReference>